<dbReference type="Proteomes" id="UP000092420">
    <property type="component" value="Unassembled WGS sequence"/>
</dbReference>
<dbReference type="PROSITE" id="PS00109">
    <property type="entry name" value="PROTEIN_KINASE_TYR"/>
    <property type="match status" value="1"/>
</dbReference>
<gene>
    <name evidence="14" type="primary">rio1</name>
    <name evidence="13" type="ORF">AN188_01362</name>
    <name evidence="14" type="ORF">APG09_01424</name>
</gene>
<dbReference type="CDD" id="cd05145">
    <property type="entry name" value="RIO1_like"/>
    <property type="match status" value="1"/>
</dbReference>
<keyword evidence="8" id="KW-0067">ATP-binding</keyword>
<evidence type="ECO:0000256" key="11">
    <source>
        <dbReference type="ARBA" id="ARBA00048679"/>
    </source>
</evidence>
<dbReference type="Gene3D" id="3.30.200.20">
    <property type="entry name" value="Phosphorylase Kinase, domain 1"/>
    <property type="match status" value="1"/>
</dbReference>
<dbReference type="InterPro" id="IPR000687">
    <property type="entry name" value="RIO_kinase"/>
</dbReference>
<accession>A0A150J9N5</accession>
<comment type="similarity">
    <text evidence="1">Belongs to the protein kinase superfamily. RIO-type Ser/Thr kinase family.</text>
</comment>
<keyword evidence="4 14" id="KW-0808">Transferase</keyword>
<dbReference type="InterPro" id="IPR000719">
    <property type="entry name" value="Prot_kinase_dom"/>
</dbReference>
<dbReference type="SMART" id="SM00090">
    <property type="entry name" value="RIO"/>
    <property type="match status" value="1"/>
</dbReference>
<keyword evidence="7 14" id="KW-0418">Kinase</keyword>
<protein>
    <recommendedName>
        <fullName evidence="2">non-specific serine/threonine protein kinase</fullName>
        <ecNumber evidence="2">2.7.11.1</ecNumber>
    </recommendedName>
</protein>
<dbReference type="InterPro" id="IPR051272">
    <property type="entry name" value="RIO-type_Ser/Thr_kinase"/>
</dbReference>
<dbReference type="InterPro" id="IPR011009">
    <property type="entry name" value="Kinase-like_dom_sf"/>
</dbReference>
<dbReference type="SUPFAM" id="SSF56112">
    <property type="entry name" value="Protein kinase-like (PK-like)"/>
    <property type="match status" value="1"/>
</dbReference>
<dbReference type="PATRIC" id="fig|1706435.3.peg.1431"/>
<dbReference type="InterPro" id="IPR018935">
    <property type="entry name" value="RIO_kinase_CS"/>
</dbReference>
<evidence type="ECO:0000313" key="13">
    <source>
        <dbReference type="EMBL" id="KYC53921.1"/>
    </source>
</evidence>
<dbReference type="PATRIC" id="fig|1706433.3.peg.1374"/>
<evidence type="ECO:0000256" key="8">
    <source>
        <dbReference type="ARBA" id="ARBA00022840"/>
    </source>
</evidence>
<keyword evidence="3" id="KW-0723">Serine/threonine-protein kinase</keyword>
<comment type="catalytic activity">
    <reaction evidence="10">
        <text>L-threonyl-[protein] + ATP = O-phospho-L-threonyl-[protein] + ADP + H(+)</text>
        <dbReference type="Rhea" id="RHEA:46608"/>
        <dbReference type="Rhea" id="RHEA-COMP:11060"/>
        <dbReference type="Rhea" id="RHEA-COMP:11605"/>
        <dbReference type="ChEBI" id="CHEBI:15378"/>
        <dbReference type="ChEBI" id="CHEBI:30013"/>
        <dbReference type="ChEBI" id="CHEBI:30616"/>
        <dbReference type="ChEBI" id="CHEBI:61977"/>
        <dbReference type="ChEBI" id="CHEBI:456216"/>
        <dbReference type="EC" id="2.7.11.1"/>
    </reaction>
</comment>
<accession>A0A150JEW2</accession>
<organism evidence="14">
    <name type="scientific">Candidatus Methanofastidiosum methylothiophilum</name>
    <dbReference type="NCBI Taxonomy" id="1705564"/>
    <lineage>
        <taxon>Archaea</taxon>
        <taxon>Methanobacteriati</taxon>
        <taxon>Methanobacteriota</taxon>
        <taxon>Stenosarchaea group</taxon>
        <taxon>Candidatus Methanofastidiosia</taxon>
        <taxon>Candidatus Methanofastidiosales</taxon>
        <taxon>Candidatus Methanofastidiosaceae</taxon>
        <taxon>Candidatus Methanofastidiosum</taxon>
    </lineage>
</organism>
<evidence type="ECO:0000256" key="2">
    <source>
        <dbReference type="ARBA" id="ARBA00012513"/>
    </source>
</evidence>
<evidence type="ECO:0000259" key="12">
    <source>
        <dbReference type="PROSITE" id="PS50011"/>
    </source>
</evidence>
<dbReference type="EC" id="2.7.11.1" evidence="2"/>
<dbReference type="InterPro" id="IPR008266">
    <property type="entry name" value="Tyr_kinase_AS"/>
</dbReference>
<comment type="catalytic activity">
    <reaction evidence="11">
        <text>L-seryl-[protein] + ATP = O-phospho-L-seryl-[protein] + ADP + H(+)</text>
        <dbReference type="Rhea" id="RHEA:17989"/>
        <dbReference type="Rhea" id="RHEA-COMP:9863"/>
        <dbReference type="Rhea" id="RHEA-COMP:11604"/>
        <dbReference type="ChEBI" id="CHEBI:15378"/>
        <dbReference type="ChEBI" id="CHEBI:29999"/>
        <dbReference type="ChEBI" id="CHEBI:30616"/>
        <dbReference type="ChEBI" id="CHEBI:83421"/>
        <dbReference type="ChEBI" id="CHEBI:456216"/>
        <dbReference type="EC" id="2.7.11.1"/>
    </reaction>
</comment>
<evidence type="ECO:0000256" key="1">
    <source>
        <dbReference type="ARBA" id="ARBA00009196"/>
    </source>
</evidence>
<dbReference type="AlphaFoldDB" id="A0A150JGC7"/>
<keyword evidence="9" id="KW-0460">Magnesium</keyword>
<dbReference type="InterPro" id="IPR018934">
    <property type="entry name" value="RIO_dom"/>
</dbReference>
<dbReference type="PROSITE" id="PS50011">
    <property type="entry name" value="PROTEIN_KINASE_DOM"/>
    <property type="match status" value="1"/>
</dbReference>
<dbReference type="EMBL" id="LNJB01000021">
    <property type="protein sequence ID" value="KYC53921.1"/>
    <property type="molecule type" value="Genomic_DNA"/>
</dbReference>
<keyword evidence="6" id="KW-0547">Nucleotide-binding</keyword>
<keyword evidence="5" id="KW-0479">Metal-binding</keyword>
<evidence type="ECO:0000313" key="14">
    <source>
        <dbReference type="EMBL" id="KYC56256.1"/>
    </source>
</evidence>
<dbReference type="GO" id="GO:0046872">
    <property type="term" value="F:metal ion binding"/>
    <property type="evidence" value="ECO:0007669"/>
    <property type="project" value="UniProtKB-KW"/>
</dbReference>
<evidence type="ECO:0000256" key="5">
    <source>
        <dbReference type="ARBA" id="ARBA00022723"/>
    </source>
</evidence>
<name>A0A150JGC7_9EURY</name>
<proteinExistence type="inferred from homology"/>
<evidence type="ECO:0000256" key="6">
    <source>
        <dbReference type="ARBA" id="ARBA00022741"/>
    </source>
</evidence>
<dbReference type="PANTHER" id="PTHR45723">
    <property type="entry name" value="SERINE/THREONINE-PROTEIN KINASE RIO1"/>
    <property type="match status" value="1"/>
</dbReference>
<dbReference type="EMBL" id="LNJE01000022">
    <property type="protein sequence ID" value="KYC56256.1"/>
    <property type="molecule type" value="Genomic_DNA"/>
</dbReference>
<dbReference type="PROSITE" id="PS01245">
    <property type="entry name" value="RIO1"/>
    <property type="match status" value="1"/>
</dbReference>
<dbReference type="Gene3D" id="1.10.510.10">
    <property type="entry name" value="Transferase(Phosphotransferase) domain 1"/>
    <property type="match status" value="1"/>
</dbReference>
<evidence type="ECO:0000256" key="9">
    <source>
        <dbReference type="ARBA" id="ARBA00022842"/>
    </source>
</evidence>
<comment type="caution">
    <text evidence="14">The sequence shown here is derived from an EMBL/GenBank/DDBJ whole genome shotgun (WGS) entry which is preliminary data.</text>
</comment>
<dbReference type="Pfam" id="PF01163">
    <property type="entry name" value="RIO1"/>
    <property type="match status" value="1"/>
</dbReference>
<dbReference type="GO" id="GO:0004674">
    <property type="term" value="F:protein serine/threonine kinase activity"/>
    <property type="evidence" value="ECO:0007669"/>
    <property type="project" value="UniProtKB-KW"/>
</dbReference>
<reference evidence="14 15" key="1">
    <citation type="journal article" date="2016" name="ISME J.">
        <title>Chasing the elusive Euryarchaeota class WSA2: genomes reveal a uniquely fastidious methyl-reducing methanogen.</title>
        <authorList>
            <person name="Nobu M.K."/>
            <person name="Narihiro T."/>
            <person name="Kuroda K."/>
            <person name="Mei R."/>
            <person name="Liu W.T."/>
        </authorList>
    </citation>
    <scope>NUCLEOTIDE SEQUENCE [LARGE SCALE GENOMIC DNA]</scope>
    <source>
        <strain evidence="13">ADurb1013_Bin02101</strain>
        <strain evidence="14">ADurb1213_Bin02801</strain>
    </source>
</reference>
<accession>A0A150JGC7</accession>
<feature type="domain" description="Protein kinase" evidence="12">
    <location>
        <begin position="57"/>
        <end position="257"/>
    </location>
</feature>
<evidence type="ECO:0000256" key="7">
    <source>
        <dbReference type="ARBA" id="ARBA00022777"/>
    </source>
</evidence>
<evidence type="ECO:0000256" key="10">
    <source>
        <dbReference type="ARBA" id="ARBA00047899"/>
    </source>
</evidence>
<sequence length="257" mass="30006">MGNIEDHIDIYERKKDIKGLKYERIHKDSDIFKVRDEVFDQSTRLTLFKLMNNGYIESLNGEIATGKEANVFYGKDEKGKEIAVKIYRIATSNFNKMYSYLVGDPRFYYTKNDKRNTVFAWAKREFKNMKIANGVINAPKPIIVRNNVLIMEFLGKNMKSYPTLKEKGSTDPEKDFNNIIDSVRKLYEAGLVHADLSEYNILMGKKIYFIDFAQGTIKNNIMVQDFLKRDLENIFRYFSNYFEVPNVDETLGGILNE</sequence>
<dbReference type="GO" id="GO:0005524">
    <property type="term" value="F:ATP binding"/>
    <property type="evidence" value="ECO:0007669"/>
    <property type="project" value="UniProtKB-KW"/>
</dbReference>
<evidence type="ECO:0000313" key="15">
    <source>
        <dbReference type="Proteomes" id="UP000092420"/>
    </source>
</evidence>
<evidence type="ECO:0000256" key="3">
    <source>
        <dbReference type="ARBA" id="ARBA00022527"/>
    </source>
</evidence>
<evidence type="ECO:0000256" key="4">
    <source>
        <dbReference type="ARBA" id="ARBA00022679"/>
    </source>
</evidence>